<evidence type="ECO:0000256" key="1">
    <source>
        <dbReference type="SAM" id="MobiDB-lite"/>
    </source>
</evidence>
<gene>
    <name evidence="2" type="ORF">PLEPLA_LOCUS21532</name>
</gene>
<dbReference type="EMBL" id="CADEAL010001557">
    <property type="protein sequence ID" value="CAB1433442.1"/>
    <property type="molecule type" value="Genomic_DNA"/>
</dbReference>
<accession>A0A9N7YNB9</accession>
<organism evidence="2 3">
    <name type="scientific">Pleuronectes platessa</name>
    <name type="common">European plaice</name>
    <dbReference type="NCBI Taxonomy" id="8262"/>
    <lineage>
        <taxon>Eukaryota</taxon>
        <taxon>Metazoa</taxon>
        <taxon>Chordata</taxon>
        <taxon>Craniata</taxon>
        <taxon>Vertebrata</taxon>
        <taxon>Euteleostomi</taxon>
        <taxon>Actinopterygii</taxon>
        <taxon>Neopterygii</taxon>
        <taxon>Teleostei</taxon>
        <taxon>Neoteleostei</taxon>
        <taxon>Acanthomorphata</taxon>
        <taxon>Carangaria</taxon>
        <taxon>Pleuronectiformes</taxon>
        <taxon>Pleuronectoidei</taxon>
        <taxon>Pleuronectidae</taxon>
        <taxon>Pleuronectes</taxon>
    </lineage>
</organism>
<sequence length="86" mass="9575">MLMRRRMRGGGRGCRCFIPTDHERNIMSGSGGQIPPGPGDAGDTPPGQNNKMDRNCKETKLDNKKKSVRKTPEEETKLPPRPKVTE</sequence>
<feature type="region of interest" description="Disordered" evidence="1">
    <location>
        <begin position="1"/>
        <end position="86"/>
    </location>
</feature>
<dbReference type="AlphaFoldDB" id="A0A9N7YNB9"/>
<evidence type="ECO:0000313" key="3">
    <source>
        <dbReference type="Proteomes" id="UP001153269"/>
    </source>
</evidence>
<protein>
    <submittedName>
        <fullName evidence="2">Uncharacterized protein</fullName>
    </submittedName>
</protein>
<feature type="compositionally biased region" description="Basic and acidic residues" evidence="1">
    <location>
        <begin position="51"/>
        <end position="86"/>
    </location>
</feature>
<feature type="non-terminal residue" evidence="2">
    <location>
        <position position="86"/>
    </location>
</feature>
<comment type="caution">
    <text evidence="2">The sequence shown here is derived from an EMBL/GenBank/DDBJ whole genome shotgun (WGS) entry which is preliminary data.</text>
</comment>
<name>A0A9N7YNB9_PLEPL</name>
<proteinExistence type="predicted"/>
<dbReference type="Proteomes" id="UP001153269">
    <property type="component" value="Unassembled WGS sequence"/>
</dbReference>
<evidence type="ECO:0000313" key="2">
    <source>
        <dbReference type="EMBL" id="CAB1433442.1"/>
    </source>
</evidence>
<reference evidence="2" key="1">
    <citation type="submission" date="2020-03" db="EMBL/GenBank/DDBJ databases">
        <authorList>
            <person name="Weist P."/>
        </authorList>
    </citation>
    <scope>NUCLEOTIDE SEQUENCE</scope>
</reference>
<keyword evidence="3" id="KW-1185">Reference proteome</keyword>